<accession>A0A967K972</accession>
<dbReference type="RefSeq" id="WP_167227880.1">
    <property type="nucleotide sequence ID" value="NZ_JAAQPH010000016.1"/>
</dbReference>
<dbReference type="Proteomes" id="UP000761264">
    <property type="component" value="Unassembled WGS sequence"/>
</dbReference>
<gene>
    <name evidence="2" type="ORF">HBA54_19855</name>
</gene>
<organism evidence="2 3">
    <name type="scientific">Pelagibius litoralis</name>
    <dbReference type="NCBI Taxonomy" id="374515"/>
    <lineage>
        <taxon>Bacteria</taxon>
        <taxon>Pseudomonadati</taxon>
        <taxon>Pseudomonadota</taxon>
        <taxon>Alphaproteobacteria</taxon>
        <taxon>Rhodospirillales</taxon>
        <taxon>Rhodovibrionaceae</taxon>
        <taxon>Pelagibius</taxon>
    </lineage>
</organism>
<comment type="caution">
    <text evidence="2">The sequence shown here is derived from an EMBL/GenBank/DDBJ whole genome shotgun (WGS) entry which is preliminary data.</text>
</comment>
<evidence type="ECO:0008006" key="4">
    <source>
        <dbReference type="Google" id="ProtNLM"/>
    </source>
</evidence>
<reference evidence="2" key="1">
    <citation type="submission" date="2020-03" db="EMBL/GenBank/DDBJ databases">
        <title>Genome of Pelagibius litoralis DSM 21314T.</title>
        <authorList>
            <person name="Wang G."/>
        </authorList>
    </citation>
    <scope>NUCLEOTIDE SEQUENCE</scope>
    <source>
        <strain evidence="2">DSM 21314</strain>
    </source>
</reference>
<evidence type="ECO:0000313" key="2">
    <source>
        <dbReference type="EMBL" id="NIA70858.1"/>
    </source>
</evidence>
<proteinExistence type="predicted"/>
<dbReference type="AlphaFoldDB" id="A0A967K972"/>
<keyword evidence="3" id="KW-1185">Reference proteome</keyword>
<protein>
    <recommendedName>
        <fullName evidence="4">Outer membrane surface antigen</fullName>
    </recommendedName>
</protein>
<feature type="signal peptide" evidence="1">
    <location>
        <begin position="1"/>
        <end position="24"/>
    </location>
</feature>
<evidence type="ECO:0000256" key="1">
    <source>
        <dbReference type="SAM" id="SignalP"/>
    </source>
</evidence>
<feature type="chain" id="PRO_5037608241" description="Outer membrane surface antigen" evidence="1">
    <location>
        <begin position="25"/>
        <end position="122"/>
    </location>
</feature>
<evidence type="ECO:0000313" key="3">
    <source>
        <dbReference type="Proteomes" id="UP000761264"/>
    </source>
</evidence>
<sequence length="122" mass="13472">MFKTIARALAASVILTSLALPAQAQLNPFKRSGFELSSEDIALLRAAGARLYEGETAEVGTVETWSNEASGNTGAVQLINIFEHKGLTCRRLQHDIRVEKVADTFRYIFDRCKTASGEWKLL</sequence>
<dbReference type="EMBL" id="JAAQPH010000016">
    <property type="protein sequence ID" value="NIA70858.1"/>
    <property type="molecule type" value="Genomic_DNA"/>
</dbReference>
<keyword evidence="1" id="KW-0732">Signal</keyword>
<name>A0A967K972_9PROT</name>